<dbReference type="GO" id="GO:0005743">
    <property type="term" value="C:mitochondrial inner membrane"/>
    <property type="evidence" value="ECO:0007669"/>
    <property type="project" value="UniProtKB-SubCell"/>
</dbReference>
<feature type="transmembrane region" description="Helical" evidence="5">
    <location>
        <begin position="80"/>
        <end position="99"/>
    </location>
</feature>
<dbReference type="EMBL" id="CP119916">
    <property type="protein sequence ID" value="WFD14656.1"/>
    <property type="molecule type" value="Genomic_DNA"/>
</dbReference>
<feature type="transmembrane region" description="Helical" evidence="5">
    <location>
        <begin position="342"/>
        <end position="361"/>
    </location>
</feature>
<sequence length="368" mass="42492">MWRLMRRAHLRGAAPLGLRCLPQPARAFSVLLPSAFPQPTPRTPRHNLPVAVPEGDESEEPLIYNRPQRKKQRPWYKSPALYALAFLQCLAMYLGFWQLRRLDWKLALIDELEEKLRCDPLRLPRNVNMNVLHEFEYRLFEVRGHFDTSRALFVGPRTYENERGYHIVMPFKRASGGPDILVNRGFVSNDNIIGTGMEKRLRHPLKEDANERSIVVLYPRVYPPGRFGLPNEPEKNVWLQLNPGQMAHWLNEQAGVRDVIATENTPKESRFYGMLRRLTAPPTQESVTPQEAFQKKQSEPVIPIYMEEIFGGTYGEAAVLLNQGIPVGRPARIELRNQHAEYAMTWFSLSAITTFMFIFMLRKGRGTS</sequence>
<accession>A0AAJ5YX93</accession>
<organism evidence="6 7">
    <name type="scientific">Malassezia arunalokei</name>
    <dbReference type="NCBI Taxonomy" id="1514897"/>
    <lineage>
        <taxon>Eukaryota</taxon>
        <taxon>Fungi</taxon>
        <taxon>Dikarya</taxon>
        <taxon>Basidiomycota</taxon>
        <taxon>Ustilaginomycotina</taxon>
        <taxon>Malasseziomycetes</taxon>
        <taxon>Malasseziales</taxon>
        <taxon>Malasseziaceae</taxon>
        <taxon>Malassezia</taxon>
    </lineage>
</organism>
<comment type="function">
    <text evidence="5">Probably involved in the biogenesis of the COX complex.</text>
</comment>
<keyword evidence="2 5" id="KW-0812">Transmembrane</keyword>
<reference evidence="6 7" key="1">
    <citation type="submission" date="2023-03" db="EMBL/GenBank/DDBJ databases">
        <title>Mating type loci evolution in Malassezia.</title>
        <authorList>
            <person name="Coelho M.A."/>
        </authorList>
    </citation>
    <scope>NUCLEOTIDE SEQUENCE [LARGE SCALE GENOMIC DNA]</scope>
    <source>
        <strain evidence="6 7">CBS 13387</strain>
    </source>
</reference>
<dbReference type="PROSITE" id="PS50895">
    <property type="entry name" value="SURF1"/>
    <property type="match status" value="1"/>
</dbReference>
<evidence type="ECO:0000256" key="2">
    <source>
        <dbReference type="ARBA" id="ARBA00022692"/>
    </source>
</evidence>
<evidence type="ECO:0000256" key="3">
    <source>
        <dbReference type="ARBA" id="ARBA00022989"/>
    </source>
</evidence>
<comment type="subcellular location">
    <subcellularLocation>
        <location evidence="1">Membrane</location>
    </subcellularLocation>
    <subcellularLocation>
        <location evidence="5">Mitochondrion inner membrane</location>
        <topology evidence="5">Multi-pass membrane protein</topology>
    </subcellularLocation>
</comment>
<dbReference type="InterPro" id="IPR002994">
    <property type="entry name" value="Surf1/Shy1"/>
</dbReference>
<dbReference type="Pfam" id="PF02104">
    <property type="entry name" value="SURF1"/>
    <property type="match status" value="1"/>
</dbReference>
<protein>
    <recommendedName>
        <fullName evidence="5">SURF1-like protein</fullName>
    </recommendedName>
</protein>
<keyword evidence="5" id="KW-0999">Mitochondrion inner membrane</keyword>
<name>A0AAJ5YX93_9BASI</name>
<evidence type="ECO:0000256" key="1">
    <source>
        <dbReference type="ARBA" id="ARBA00004370"/>
    </source>
</evidence>
<keyword evidence="7" id="KW-1185">Reference proteome</keyword>
<evidence type="ECO:0000313" key="6">
    <source>
        <dbReference type="EMBL" id="WFD14656.1"/>
    </source>
</evidence>
<dbReference type="CDD" id="cd06662">
    <property type="entry name" value="SURF1"/>
    <property type="match status" value="1"/>
</dbReference>
<dbReference type="GO" id="GO:0033617">
    <property type="term" value="P:mitochondrial respiratory chain complex IV assembly"/>
    <property type="evidence" value="ECO:0007669"/>
    <property type="project" value="TreeGrafter"/>
</dbReference>
<dbReference type="InterPro" id="IPR045214">
    <property type="entry name" value="Surf1/Surf4"/>
</dbReference>
<evidence type="ECO:0000256" key="4">
    <source>
        <dbReference type="ARBA" id="ARBA00023136"/>
    </source>
</evidence>
<proteinExistence type="inferred from homology"/>
<keyword evidence="5" id="KW-0496">Mitochondrion</keyword>
<dbReference type="PANTHER" id="PTHR23427">
    <property type="entry name" value="SURFEIT LOCUS PROTEIN"/>
    <property type="match status" value="1"/>
</dbReference>
<keyword evidence="3 5" id="KW-1133">Transmembrane helix</keyword>
<comment type="similarity">
    <text evidence="5">Belongs to the SURF1 family.</text>
</comment>
<keyword evidence="4 5" id="KW-0472">Membrane</keyword>
<dbReference type="AlphaFoldDB" id="A0AAJ5YX93"/>
<dbReference type="PANTHER" id="PTHR23427:SF2">
    <property type="entry name" value="SURFEIT LOCUS PROTEIN 1"/>
    <property type="match status" value="1"/>
</dbReference>
<dbReference type="Proteomes" id="UP001217582">
    <property type="component" value="Chromosome 1"/>
</dbReference>
<evidence type="ECO:0000256" key="5">
    <source>
        <dbReference type="RuleBase" id="RU363076"/>
    </source>
</evidence>
<evidence type="ECO:0000313" key="7">
    <source>
        <dbReference type="Proteomes" id="UP001217582"/>
    </source>
</evidence>
<gene>
    <name evidence="6" type="primary">SHY1</name>
    <name evidence="6" type="ORF">MARU1_000662</name>
</gene>